<comment type="caution">
    <text evidence="11">The sequence shown here is derived from an EMBL/GenBank/DDBJ whole genome shotgun (WGS) entry which is preliminary data.</text>
</comment>
<gene>
    <name evidence="11" type="ORF">ETU37_10950</name>
</gene>
<dbReference type="InterPro" id="IPR011712">
    <property type="entry name" value="Sig_transdc_His_kin_sub3_dim/P"/>
</dbReference>
<name>A0A4Q5J356_9ACTN</name>
<evidence type="ECO:0000256" key="2">
    <source>
        <dbReference type="ARBA" id="ARBA00012438"/>
    </source>
</evidence>
<dbReference type="Gene3D" id="1.20.5.1930">
    <property type="match status" value="1"/>
</dbReference>
<reference evidence="11 12" key="1">
    <citation type="submission" date="2019-01" db="EMBL/GenBank/DDBJ databases">
        <title>Nocardioides guangzhouensis sp. nov., an actinobacterium isolated from soil.</title>
        <authorList>
            <person name="Fu Y."/>
            <person name="Cai Y."/>
            <person name="Lin Z."/>
            <person name="Chen P."/>
        </authorList>
    </citation>
    <scope>NUCLEOTIDE SEQUENCE [LARGE SCALE GENOMIC DNA]</scope>
    <source>
        <strain evidence="11 12">NBRC 105384</strain>
    </source>
</reference>
<evidence type="ECO:0000256" key="1">
    <source>
        <dbReference type="ARBA" id="ARBA00000085"/>
    </source>
</evidence>
<keyword evidence="9" id="KW-0812">Transmembrane</keyword>
<evidence type="ECO:0000256" key="8">
    <source>
        <dbReference type="ARBA" id="ARBA00023012"/>
    </source>
</evidence>
<proteinExistence type="predicted"/>
<keyword evidence="4" id="KW-0808">Transferase</keyword>
<evidence type="ECO:0000256" key="3">
    <source>
        <dbReference type="ARBA" id="ARBA00022553"/>
    </source>
</evidence>
<dbReference type="EC" id="2.7.13.3" evidence="2"/>
<evidence type="ECO:0000256" key="7">
    <source>
        <dbReference type="ARBA" id="ARBA00022840"/>
    </source>
</evidence>
<keyword evidence="9" id="KW-0472">Membrane</keyword>
<keyword evidence="5" id="KW-0547">Nucleotide-binding</keyword>
<dbReference type="Proteomes" id="UP000291189">
    <property type="component" value="Unassembled WGS sequence"/>
</dbReference>
<dbReference type="GO" id="GO:0000155">
    <property type="term" value="F:phosphorelay sensor kinase activity"/>
    <property type="evidence" value="ECO:0007669"/>
    <property type="project" value="InterPro"/>
</dbReference>
<dbReference type="Pfam" id="PF07730">
    <property type="entry name" value="HisKA_3"/>
    <property type="match status" value="1"/>
</dbReference>
<evidence type="ECO:0000256" key="4">
    <source>
        <dbReference type="ARBA" id="ARBA00022679"/>
    </source>
</evidence>
<dbReference type="EMBL" id="SDPU01000022">
    <property type="protein sequence ID" value="RYU11785.1"/>
    <property type="molecule type" value="Genomic_DNA"/>
</dbReference>
<evidence type="ECO:0000313" key="11">
    <source>
        <dbReference type="EMBL" id="RYU11785.1"/>
    </source>
</evidence>
<dbReference type="RefSeq" id="WP_129987372.1">
    <property type="nucleotide sequence ID" value="NZ_SDPU01000022.1"/>
</dbReference>
<dbReference type="SUPFAM" id="SSF55874">
    <property type="entry name" value="ATPase domain of HSP90 chaperone/DNA topoisomerase II/histidine kinase"/>
    <property type="match status" value="1"/>
</dbReference>
<dbReference type="InterPro" id="IPR036890">
    <property type="entry name" value="HATPase_C_sf"/>
</dbReference>
<dbReference type="GO" id="GO:0005524">
    <property type="term" value="F:ATP binding"/>
    <property type="evidence" value="ECO:0007669"/>
    <property type="project" value="UniProtKB-KW"/>
</dbReference>
<dbReference type="PANTHER" id="PTHR24421:SF10">
    <property type="entry name" value="NITRATE_NITRITE SENSOR PROTEIN NARQ"/>
    <property type="match status" value="1"/>
</dbReference>
<keyword evidence="8" id="KW-0902">Two-component regulatory system</keyword>
<dbReference type="InterPro" id="IPR050482">
    <property type="entry name" value="Sensor_HK_TwoCompSys"/>
</dbReference>
<dbReference type="Gene3D" id="3.30.565.10">
    <property type="entry name" value="Histidine kinase-like ATPase, C-terminal domain"/>
    <property type="match status" value="1"/>
</dbReference>
<keyword evidence="7" id="KW-0067">ATP-binding</keyword>
<keyword evidence="12" id="KW-1185">Reference proteome</keyword>
<keyword evidence="9" id="KW-1133">Transmembrane helix</keyword>
<evidence type="ECO:0000259" key="10">
    <source>
        <dbReference type="Pfam" id="PF07730"/>
    </source>
</evidence>
<sequence>MRGRPHLLDVLVPAAIAALGIVELVLAAPPGWEYGVALEVLACGVLVGRRRWPLVVAPVAAATVVAMPWFGPRLEDVATPILVLAVACYSLGRRIDDLRGLAGVALVAAMLLVDYTLVDLRTHDVTDVVFVSTLLLPPYVFGRITRKLAVQAQQLREHQAAERDRALREERDRIARDLHDVLAHSLSAMTVQTAAAQDLVRIDPARAEALLGDVASTGRRALDETGRLLHVLRDEDGELGLRPAPGLADLPALVEEFRDRGLDVRADLPADGLALPGGVDVSTYRIAQEVLTNALRYAPDRCAEISVRADGAVLTIAASNGWDGRTGVGSGLGLLGVAERVKVLGGTVRHGPQQGRFELRATLPLVGS</sequence>
<keyword evidence="6" id="KW-0418">Kinase</keyword>
<dbReference type="OrthoDB" id="227596at2"/>
<feature type="transmembrane region" description="Helical" evidence="9">
    <location>
        <begin position="51"/>
        <end position="70"/>
    </location>
</feature>
<keyword evidence="3" id="KW-0597">Phosphoprotein</keyword>
<dbReference type="PANTHER" id="PTHR24421">
    <property type="entry name" value="NITRATE/NITRITE SENSOR PROTEIN NARX-RELATED"/>
    <property type="match status" value="1"/>
</dbReference>
<protein>
    <recommendedName>
        <fullName evidence="2">histidine kinase</fullName>
        <ecNumber evidence="2">2.7.13.3</ecNumber>
    </recommendedName>
</protein>
<comment type="catalytic activity">
    <reaction evidence="1">
        <text>ATP + protein L-histidine = ADP + protein N-phospho-L-histidine.</text>
        <dbReference type="EC" id="2.7.13.3"/>
    </reaction>
</comment>
<evidence type="ECO:0000256" key="6">
    <source>
        <dbReference type="ARBA" id="ARBA00022777"/>
    </source>
</evidence>
<dbReference type="GO" id="GO:0046983">
    <property type="term" value="F:protein dimerization activity"/>
    <property type="evidence" value="ECO:0007669"/>
    <property type="project" value="InterPro"/>
</dbReference>
<dbReference type="GO" id="GO:0016020">
    <property type="term" value="C:membrane"/>
    <property type="evidence" value="ECO:0007669"/>
    <property type="project" value="InterPro"/>
</dbReference>
<accession>A0A4Q5J356</accession>
<organism evidence="11 12">
    <name type="scientific">Nocardioides iriomotensis</name>
    <dbReference type="NCBI Taxonomy" id="715784"/>
    <lineage>
        <taxon>Bacteria</taxon>
        <taxon>Bacillati</taxon>
        <taxon>Actinomycetota</taxon>
        <taxon>Actinomycetes</taxon>
        <taxon>Propionibacteriales</taxon>
        <taxon>Nocardioidaceae</taxon>
        <taxon>Nocardioides</taxon>
    </lineage>
</organism>
<feature type="domain" description="Signal transduction histidine kinase subgroup 3 dimerisation and phosphoacceptor" evidence="10">
    <location>
        <begin position="170"/>
        <end position="235"/>
    </location>
</feature>
<evidence type="ECO:0000313" key="12">
    <source>
        <dbReference type="Proteomes" id="UP000291189"/>
    </source>
</evidence>
<dbReference type="AlphaFoldDB" id="A0A4Q5J356"/>
<evidence type="ECO:0000256" key="5">
    <source>
        <dbReference type="ARBA" id="ARBA00022741"/>
    </source>
</evidence>
<evidence type="ECO:0000256" key="9">
    <source>
        <dbReference type="SAM" id="Phobius"/>
    </source>
</evidence>